<dbReference type="AlphaFoldDB" id="D2S5K7"/>
<dbReference type="EMBL" id="CP001867">
    <property type="protein sequence ID" value="ADB75287.1"/>
    <property type="molecule type" value="Genomic_DNA"/>
</dbReference>
<evidence type="ECO:0000259" key="1">
    <source>
        <dbReference type="Pfam" id="PF06722"/>
    </source>
</evidence>
<dbReference type="eggNOG" id="COG1819">
    <property type="taxonomic scope" value="Bacteria"/>
</dbReference>
<dbReference type="CDD" id="cd03784">
    <property type="entry name" value="GT1_Gtf-like"/>
    <property type="match status" value="1"/>
</dbReference>
<dbReference type="PANTHER" id="PTHR48050:SF13">
    <property type="entry name" value="STEROL 3-BETA-GLUCOSYLTRANSFERASE UGT80A2"/>
    <property type="match status" value="1"/>
</dbReference>
<dbReference type="PANTHER" id="PTHR48050">
    <property type="entry name" value="STEROL 3-BETA-GLUCOSYLTRANSFERASE"/>
    <property type="match status" value="1"/>
</dbReference>
<evidence type="ECO:0000313" key="3">
    <source>
        <dbReference type="Proteomes" id="UP000001382"/>
    </source>
</evidence>
<keyword evidence="3" id="KW-1185">Reference proteome</keyword>
<evidence type="ECO:0000313" key="2">
    <source>
        <dbReference type="EMBL" id="ADB75287.1"/>
    </source>
</evidence>
<dbReference type="InterPro" id="IPR010610">
    <property type="entry name" value="EryCIII-like_C"/>
</dbReference>
<dbReference type="CAZy" id="GT1">
    <property type="family name" value="Glycosyltransferase Family 1"/>
</dbReference>
<proteinExistence type="predicted"/>
<dbReference type="RefSeq" id="WP_012948720.1">
    <property type="nucleotide sequence ID" value="NC_013757.1"/>
</dbReference>
<dbReference type="KEGG" id="gob:Gobs_2652"/>
<dbReference type="SUPFAM" id="SSF53756">
    <property type="entry name" value="UDP-Glycosyltransferase/glycogen phosphorylase"/>
    <property type="match status" value="1"/>
</dbReference>
<dbReference type="GO" id="GO:0017000">
    <property type="term" value="P:antibiotic biosynthetic process"/>
    <property type="evidence" value="ECO:0007669"/>
    <property type="project" value="UniProtKB-ARBA"/>
</dbReference>
<keyword evidence="2" id="KW-0808">Transferase</keyword>
<name>D2S5K7_GEOOG</name>
<sequence length="423" mass="43958">MHHLAALWDGGGTVPVELGVVRRLLARGSTVTVLGDPTMERDVRESGAEFRSWTRAPHRASPALEDDLLHDWECRTPVQLLRRLSDRLITGPAGAFAADVREALAARPADTVIANGALLGALVGAESAGVPAVALSANIYSRPARGVPPFGSGLAPARGPLGRGRDRALNALATALWNRGLPDLNAARADLGLDPLRDTWAQWDRAARVLVLTSPAFDLPAELPANVRYVGPVLDDPGWAEPVAVPAGDEPLVVVGLSSTYMRQADLLRRIVAALATLPVRAVVPTGPAVDPAEVPGTDRVAVVRAASHAQLFPLADVVVTHAGHGTLVKALAAGVPALCLPMGRDQGDNVVRAARHGAALGLSPKASPARIAAGVRRLLEDPAYRRGAEALGARLRADAASTALVEEVESLAGSPARGQAVP</sequence>
<dbReference type="Pfam" id="PF06722">
    <property type="entry name" value="EryCIII-like_C"/>
    <property type="match status" value="1"/>
</dbReference>
<dbReference type="InterPro" id="IPR002213">
    <property type="entry name" value="UDP_glucos_trans"/>
</dbReference>
<dbReference type="OrthoDB" id="6620093at2"/>
<accession>D2S5K7</accession>
<organism evidence="2 3">
    <name type="scientific">Geodermatophilus obscurus (strain ATCC 25078 / DSM 43160 / JCM 3152 / CCUG 61914 / KCC A-0152 / KCTC 9177 / NBRC 13315 / NRRL B-3577 / G-20)</name>
    <dbReference type="NCBI Taxonomy" id="526225"/>
    <lineage>
        <taxon>Bacteria</taxon>
        <taxon>Bacillati</taxon>
        <taxon>Actinomycetota</taxon>
        <taxon>Actinomycetes</taxon>
        <taxon>Geodermatophilales</taxon>
        <taxon>Geodermatophilaceae</taxon>
        <taxon>Geodermatophilus</taxon>
    </lineage>
</organism>
<dbReference type="Gene3D" id="3.40.50.2000">
    <property type="entry name" value="Glycogen Phosphorylase B"/>
    <property type="match status" value="2"/>
</dbReference>
<reference evidence="2 3" key="1">
    <citation type="journal article" date="2010" name="Stand. Genomic Sci.">
        <title>Complete genome sequence of Geodermatophilus obscurus type strain (G-20).</title>
        <authorList>
            <person name="Ivanova N."/>
            <person name="Sikorski J."/>
            <person name="Jando M."/>
            <person name="Munk C."/>
            <person name="Lapidus A."/>
            <person name="Glavina Del Rio T."/>
            <person name="Copeland A."/>
            <person name="Tice H."/>
            <person name="Cheng J.-F."/>
            <person name="Lucas S."/>
            <person name="Chen F."/>
            <person name="Nolan M."/>
            <person name="Bruce D."/>
            <person name="Goodwin L."/>
            <person name="Pitluck S."/>
            <person name="Mavromatis K."/>
            <person name="Mikhailova N."/>
            <person name="Pati A."/>
            <person name="Chen A."/>
            <person name="Palaniappan K."/>
            <person name="Land M."/>
            <person name="Hauser L."/>
            <person name="Chang Y.-J."/>
            <person name="Jeffries C.D."/>
            <person name="Meincke L."/>
            <person name="Brettin T."/>
            <person name="Detter J.C."/>
            <person name="Detter J.C."/>
            <person name="Rohde M."/>
            <person name="Goeker M."/>
            <person name="Bristow J."/>
            <person name="Eisen J.A."/>
            <person name="Markowitz V."/>
            <person name="Hugenholtz P."/>
            <person name="Kyrpides N.C."/>
            <person name="Klenk H.-P."/>
        </authorList>
    </citation>
    <scope>NUCLEOTIDE SEQUENCE [LARGE SCALE GENOMIC DNA]</scope>
    <source>
        <strain evidence="3">ATCC 25078 / DSM 43160 / JCM 3152 / KCC A-0152 / KCTC 9177 / NBRC 13315 / NRRL B-3577 / G-20</strain>
    </source>
</reference>
<dbReference type="Proteomes" id="UP000001382">
    <property type="component" value="Chromosome"/>
</dbReference>
<dbReference type="GO" id="GO:0008194">
    <property type="term" value="F:UDP-glycosyltransferase activity"/>
    <property type="evidence" value="ECO:0007669"/>
    <property type="project" value="InterPro"/>
</dbReference>
<dbReference type="HOGENOM" id="CLU_000537_4_2_11"/>
<dbReference type="GO" id="GO:0016758">
    <property type="term" value="F:hexosyltransferase activity"/>
    <property type="evidence" value="ECO:0007669"/>
    <property type="project" value="UniProtKB-ARBA"/>
</dbReference>
<dbReference type="STRING" id="526225.Gobs_2652"/>
<dbReference type="InterPro" id="IPR050426">
    <property type="entry name" value="Glycosyltransferase_28"/>
</dbReference>
<feature type="domain" description="Erythromycin biosynthesis protein CIII-like C-terminal" evidence="1">
    <location>
        <begin position="293"/>
        <end position="410"/>
    </location>
</feature>
<protein>
    <submittedName>
        <fullName evidence="2">Glycosyltransferase 28 domain protein</fullName>
    </submittedName>
</protein>
<gene>
    <name evidence="2" type="ordered locus">Gobs_2652</name>
</gene>
<reference evidence="3" key="2">
    <citation type="submission" date="2010-01" db="EMBL/GenBank/DDBJ databases">
        <title>The complete genome of Geodermatophilus obscurus DSM 43160.</title>
        <authorList>
            <consortium name="US DOE Joint Genome Institute (JGI-PGF)"/>
            <person name="Lucas S."/>
            <person name="Copeland A."/>
            <person name="Lapidus A."/>
            <person name="Glavina del Rio T."/>
            <person name="Dalin E."/>
            <person name="Tice H."/>
            <person name="Bruce D."/>
            <person name="Goodwin L."/>
            <person name="Pitluck S."/>
            <person name="Kyrpides N."/>
            <person name="Mavromatis K."/>
            <person name="Ivanova N."/>
            <person name="Munk A.C."/>
            <person name="Brettin T."/>
            <person name="Detter J.C."/>
            <person name="Han C."/>
            <person name="Larimer F."/>
            <person name="Land M."/>
            <person name="Hauser L."/>
            <person name="Markowitz V."/>
            <person name="Cheng J.-F."/>
            <person name="Hugenholtz P."/>
            <person name="Woyke T."/>
            <person name="Wu D."/>
            <person name="Jando M."/>
            <person name="Schneider S."/>
            <person name="Klenk H.-P."/>
            <person name="Eisen J.A."/>
        </authorList>
    </citation>
    <scope>NUCLEOTIDE SEQUENCE [LARGE SCALE GENOMIC DNA]</scope>
    <source>
        <strain evidence="3">ATCC 25078 / DSM 43160 / JCM 3152 / KCC A-0152 / KCTC 9177 / NBRC 13315 / NRRL B-3577 / G-20</strain>
    </source>
</reference>